<evidence type="ECO:0000313" key="1">
    <source>
        <dbReference type="EMBL" id="KAJ1174442.1"/>
    </source>
</evidence>
<evidence type="ECO:0000313" key="2">
    <source>
        <dbReference type="Proteomes" id="UP001066276"/>
    </source>
</evidence>
<organism evidence="1 2">
    <name type="scientific">Pleurodeles waltl</name>
    <name type="common">Iberian ribbed newt</name>
    <dbReference type="NCBI Taxonomy" id="8319"/>
    <lineage>
        <taxon>Eukaryota</taxon>
        <taxon>Metazoa</taxon>
        <taxon>Chordata</taxon>
        <taxon>Craniata</taxon>
        <taxon>Vertebrata</taxon>
        <taxon>Euteleostomi</taxon>
        <taxon>Amphibia</taxon>
        <taxon>Batrachia</taxon>
        <taxon>Caudata</taxon>
        <taxon>Salamandroidea</taxon>
        <taxon>Salamandridae</taxon>
        <taxon>Pleurodelinae</taxon>
        <taxon>Pleurodeles</taxon>
    </lineage>
</organism>
<reference evidence="1" key="1">
    <citation type="journal article" date="2022" name="bioRxiv">
        <title>Sequencing and chromosome-scale assembly of the giantPleurodeles waltlgenome.</title>
        <authorList>
            <person name="Brown T."/>
            <person name="Elewa A."/>
            <person name="Iarovenko S."/>
            <person name="Subramanian E."/>
            <person name="Araus A.J."/>
            <person name="Petzold A."/>
            <person name="Susuki M."/>
            <person name="Suzuki K.-i.T."/>
            <person name="Hayashi T."/>
            <person name="Toyoda A."/>
            <person name="Oliveira C."/>
            <person name="Osipova E."/>
            <person name="Leigh N.D."/>
            <person name="Simon A."/>
            <person name="Yun M.H."/>
        </authorList>
    </citation>
    <scope>NUCLEOTIDE SEQUENCE</scope>
    <source>
        <strain evidence="1">20211129_DDA</strain>
        <tissue evidence="1">Liver</tissue>
    </source>
</reference>
<protein>
    <submittedName>
        <fullName evidence="1">Uncharacterized protein</fullName>
    </submittedName>
</protein>
<dbReference type="EMBL" id="JANPWB010000007">
    <property type="protein sequence ID" value="KAJ1174442.1"/>
    <property type="molecule type" value="Genomic_DNA"/>
</dbReference>
<gene>
    <name evidence="1" type="ORF">NDU88_006264</name>
</gene>
<sequence>MLREVTYDLHFLEDVALYPSLSTPRNAALAEAQAMEHERSLVLLGDEFPTLTPAEVEHFLCSIVPESIGNSINNFDS</sequence>
<accession>A0AAV7TCW5</accession>
<dbReference type="Proteomes" id="UP001066276">
    <property type="component" value="Chromosome 4_1"/>
</dbReference>
<comment type="caution">
    <text evidence="1">The sequence shown here is derived from an EMBL/GenBank/DDBJ whole genome shotgun (WGS) entry which is preliminary data.</text>
</comment>
<dbReference type="AlphaFoldDB" id="A0AAV7TCW5"/>
<keyword evidence="2" id="KW-1185">Reference proteome</keyword>
<proteinExistence type="predicted"/>
<name>A0AAV7TCW5_PLEWA</name>